<protein>
    <submittedName>
        <fullName evidence="2">Uncharacterized protein</fullName>
    </submittedName>
</protein>
<gene>
    <name evidence="2" type="ORF">MGAL_10B003557</name>
</gene>
<evidence type="ECO:0000256" key="1">
    <source>
        <dbReference type="SAM" id="SignalP"/>
    </source>
</evidence>
<evidence type="ECO:0000313" key="2">
    <source>
        <dbReference type="EMBL" id="VDI13327.1"/>
    </source>
</evidence>
<keyword evidence="1" id="KW-0732">Signal</keyword>
<dbReference type="EMBL" id="UYJE01002747">
    <property type="protein sequence ID" value="VDI13327.1"/>
    <property type="molecule type" value="Genomic_DNA"/>
</dbReference>
<proteinExistence type="predicted"/>
<keyword evidence="3" id="KW-1185">Reference proteome</keyword>
<dbReference type="AlphaFoldDB" id="A0A8B6D155"/>
<dbReference type="Proteomes" id="UP000596742">
    <property type="component" value="Unassembled WGS sequence"/>
</dbReference>
<evidence type="ECO:0000313" key="3">
    <source>
        <dbReference type="Proteomes" id="UP000596742"/>
    </source>
</evidence>
<accession>A0A8B6D155</accession>
<feature type="chain" id="PRO_5032925315" evidence="1">
    <location>
        <begin position="26"/>
        <end position="95"/>
    </location>
</feature>
<name>A0A8B6D155_MYTGA</name>
<feature type="signal peptide" evidence="1">
    <location>
        <begin position="1"/>
        <end position="25"/>
    </location>
</feature>
<organism evidence="2 3">
    <name type="scientific">Mytilus galloprovincialis</name>
    <name type="common">Mediterranean mussel</name>
    <dbReference type="NCBI Taxonomy" id="29158"/>
    <lineage>
        <taxon>Eukaryota</taxon>
        <taxon>Metazoa</taxon>
        <taxon>Spiralia</taxon>
        <taxon>Lophotrochozoa</taxon>
        <taxon>Mollusca</taxon>
        <taxon>Bivalvia</taxon>
        <taxon>Autobranchia</taxon>
        <taxon>Pteriomorphia</taxon>
        <taxon>Mytilida</taxon>
        <taxon>Mytiloidea</taxon>
        <taxon>Mytilidae</taxon>
        <taxon>Mytilinae</taxon>
        <taxon>Mytilus</taxon>
    </lineage>
</organism>
<reference evidence="2" key="1">
    <citation type="submission" date="2018-11" db="EMBL/GenBank/DDBJ databases">
        <authorList>
            <person name="Alioto T."/>
            <person name="Alioto T."/>
        </authorList>
    </citation>
    <scope>NUCLEOTIDE SEQUENCE</scope>
</reference>
<comment type="caution">
    <text evidence="2">The sequence shown here is derived from an EMBL/GenBank/DDBJ whole genome shotgun (WGS) entry which is preliminary data.</text>
</comment>
<sequence>MVATRFKLLVLFRKKLCLIVLLSEAEVIKLASEKKVSINENGSDIIVFWRNDQAFGVTPKTTVVFNGEDEDSTECVCVVQVRYGKTMYSCYFILS</sequence>